<gene>
    <name evidence="4" type="ORF">CspeluHIS016_0404560</name>
</gene>
<evidence type="ECO:0000256" key="2">
    <source>
        <dbReference type="SAM" id="MobiDB-lite"/>
    </source>
</evidence>
<dbReference type="GO" id="GO:0003993">
    <property type="term" value="F:acid phosphatase activity"/>
    <property type="evidence" value="ECO:0007669"/>
    <property type="project" value="TreeGrafter"/>
</dbReference>
<organism evidence="4 5">
    <name type="scientific">Cutaneotrichosporon spelunceum</name>
    <dbReference type="NCBI Taxonomy" id="1672016"/>
    <lineage>
        <taxon>Eukaryota</taxon>
        <taxon>Fungi</taxon>
        <taxon>Dikarya</taxon>
        <taxon>Basidiomycota</taxon>
        <taxon>Agaricomycotina</taxon>
        <taxon>Tremellomycetes</taxon>
        <taxon>Trichosporonales</taxon>
        <taxon>Trichosporonaceae</taxon>
        <taxon>Cutaneotrichosporon</taxon>
    </lineage>
</organism>
<feature type="region of interest" description="Disordered" evidence="2">
    <location>
        <begin position="1"/>
        <end position="47"/>
    </location>
</feature>
<keyword evidence="3" id="KW-1133">Transmembrane helix</keyword>
<keyword evidence="5" id="KW-1185">Reference proteome</keyword>
<proteinExistence type="predicted"/>
<keyword evidence="1" id="KW-0378">Hydrolase</keyword>
<feature type="compositionally biased region" description="Acidic residues" evidence="2">
    <location>
        <begin position="560"/>
        <end position="582"/>
    </location>
</feature>
<dbReference type="EMBL" id="BTCM01000004">
    <property type="protein sequence ID" value="GMK57622.1"/>
    <property type="molecule type" value="Genomic_DNA"/>
</dbReference>
<accession>A0AAD3YD59</accession>
<feature type="transmembrane region" description="Helical" evidence="3">
    <location>
        <begin position="53"/>
        <end position="76"/>
    </location>
</feature>
<dbReference type="PANTHER" id="PTHR20963:SF42">
    <property type="entry name" value="PHOSPHOGLYCERATE MUTASE-LIKE PROTEIN"/>
    <property type="match status" value="1"/>
</dbReference>
<feature type="region of interest" description="Disordered" evidence="2">
    <location>
        <begin position="527"/>
        <end position="593"/>
    </location>
</feature>
<dbReference type="Proteomes" id="UP001222932">
    <property type="component" value="Unassembled WGS sequence"/>
</dbReference>
<evidence type="ECO:0000256" key="3">
    <source>
        <dbReference type="SAM" id="Phobius"/>
    </source>
</evidence>
<evidence type="ECO:0000313" key="5">
    <source>
        <dbReference type="Proteomes" id="UP001222932"/>
    </source>
</evidence>
<keyword evidence="3" id="KW-0472">Membrane</keyword>
<comment type="caution">
    <text evidence="4">The sequence shown here is derived from an EMBL/GenBank/DDBJ whole genome shotgun (WGS) entry which is preliminary data.</text>
</comment>
<feature type="compositionally biased region" description="Basic and acidic residues" evidence="2">
    <location>
        <begin position="584"/>
        <end position="593"/>
    </location>
</feature>
<dbReference type="PANTHER" id="PTHR20963">
    <property type="entry name" value="MULTIPLE INOSITOL POLYPHOSPHATE PHOSPHATASE-RELATED"/>
    <property type="match status" value="1"/>
</dbReference>
<keyword evidence="3" id="KW-0812">Transmembrane</keyword>
<dbReference type="InterPro" id="IPR029033">
    <property type="entry name" value="His_PPase_superfam"/>
</dbReference>
<protein>
    <recommendedName>
        <fullName evidence="6">Phosphoglycerate mutase-like protein</fullName>
    </recommendedName>
</protein>
<reference evidence="4" key="1">
    <citation type="journal article" date="2023" name="BMC Genomics">
        <title>Chromosome-level genome assemblies of Cutaneotrichosporon spp. (Trichosporonales, Basidiomycota) reveal imbalanced evolution between nucleotide sequences and chromosome synteny.</title>
        <authorList>
            <person name="Kobayashi Y."/>
            <person name="Kayamori A."/>
            <person name="Aoki K."/>
            <person name="Shiwa Y."/>
            <person name="Matsutani M."/>
            <person name="Fujita N."/>
            <person name="Sugita T."/>
            <person name="Iwasaki W."/>
            <person name="Tanaka N."/>
            <person name="Takashima M."/>
        </authorList>
    </citation>
    <scope>NUCLEOTIDE SEQUENCE</scope>
    <source>
        <strain evidence="4">HIS016</strain>
    </source>
</reference>
<name>A0AAD3YD59_9TREE</name>
<dbReference type="Gene3D" id="3.40.50.1240">
    <property type="entry name" value="Phosphoglycerate mutase-like"/>
    <property type="match status" value="1"/>
</dbReference>
<dbReference type="CDD" id="cd07061">
    <property type="entry name" value="HP_HAP_like"/>
    <property type="match status" value="1"/>
</dbReference>
<evidence type="ECO:0000256" key="1">
    <source>
        <dbReference type="ARBA" id="ARBA00022801"/>
    </source>
</evidence>
<dbReference type="InterPro" id="IPR033379">
    <property type="entry name" value="Acid_Pase_AS"/>
</dbReference>
<dbReference type="AlphaFoldDB" id="A0AAD3YD59"/>
<sequence>MSYRDKPEDLAAAEEYELGTRDSEPLLPRYGDQERLPSPSPASAKRQHRRRRFPFLCIGLSVALVLLCFMGSAVYYKKNGGDLSAIEDKIPAPVKSWADSVFGDKGGANDDKNFPTDIGYAGPTPTGAEAALVVTAPAFPLYSGVSPLIRPTTDREDFDMMRHWGNLSPYRSVKSHGLKESSQAIPDHCELEEIHWLQRHGARYPTTNPSGPAGLSERLKQGGKWNASGALSFLNDWEYKLGAELLTPFGRSQLYNLGVAARVKYGFLLDRMKDRLPVFRTETQDRMLRSAQNFAAGFFGIPTEGQYHLEVMIEWPGFNTTLAPYHSCPNDLKVYPNVRAKVAEWEKVFLRKAHKRLQKYMDGYELSLHDVVNMMDMCPYETVALGHSSFCSLFTHKEWRGYQYRNDIFWWYAASFGAPVARAEGLGWMQELTARLTHTPLTQFNSSVNSTLHNDIHFPVNEPLYVDFTHDTTFAQLLPTLNLTTFASQGPPPLDHIPKKWSFVSSKFAPFATNLQVQVLSCSAQRPTPVEGMNQEGWWPFSSTDEEETVETEFDKRDADSDDDSSSDDEDSDDDDGDETPEPADTREPADKRRYVRIILNDAPVPLTGIRGCKKDSDGLCEIEAFVSSMHTLIGETDFAQACHGDYDFNAEVMDGRPLLHAAPRLRAMADEIVAKLFGRDPPPLEPKAPWDAALKPQIAALPEHRFVVAALHLANDDIYACHDIVQADEGEPTADLMHALLHRREGDAFNSKYWFSRMRRHALCPQPVEAKKFVDACSRRDEGVVDKQWDELRELVSWVRVTFTSP</sequence>
<dbReference type="InterPro" id="IPR000560">
    <property type="entry name" value="His_Pase_clade-2"/>
</dbReference>
<dbReference type="SUPFAM" id="SSF53254">
    <property type="entry name" value="Phosphoglycerate mutase-like"/>
    <property type="match status" value="1"/>
</dbReference>
<dbReference type="Pfam" id="PF00328">
    <property type="entry name" value="His_Phos_2"/>
    <property type="match status" value="1"/>
</dbReference>
<evidence type="ECO:0008006" key="6">
    <source>
        <dbReference type="Google" id="ProtNLM"/>
    </source>
</evidence>
<reference evidence="4" key="2">
    <citation type="submission" date="2023-06" db="EMBL/GenBank/DDBJ databases">
        <authorList>
            <person name="Kobayashi Y."/>
            <person name="Kayamori A."/>
            <person name="Aoki K."/>
            <person name="Shiwa Y."/>
            <person name="Fujita N."/>
            <person name="Sugita T."/>
            <person name="Iwasaki W."/>
            <person name="Tanaka N."/>
            <person name="Takashima M."/>
        </authorList>
    </citation>
    <scope>NUCLEOTIDE SEQUENCE</scope>
    <source>
        <strain evidence="4">HIS016</strain>
    </source>
</reference>
<evidence type="ECO:0000313" key="4">
    <source>
        <dbReference type="EMBL" id="GMK57622.1"/>
    </source>
</evidence>
<dbReference type="PROSITE" id="PS00616">
    <property type="entry name" value="HIS_ACID_PHOSPHAT_1"/>
    <property type="match status" value="1"/>
</dbReference>